<dbReference type="Pfam" id="PF00899">
    <property type="entry name" value="ThiF"/>
    <property type="match status" value="1"/>
</dbReference>
<feature type="domain" description="THIF-type NAD/FAD binding fold" evidence="3">
    <location>
        <begin position="106"/>
        <end position="193"/>
    </location>
</feature>
<dbReference type="EMBL" id="NBAG03000415">
    <property type="protein sequence ID" value="PNI27231.1"/>
    <property type="molecule type" value="Genomic_DNA"/>
</dbReference>
<dbReference type="InterPro" id="IPR045886">
    <property type="entry name" value="ThiF/MoeB/HesA"/>
</dbReference>
<comment type="caution">
    <text evidence="4">The sequence shown here is derived from an EMBL/GenBank/DDBJ whole genome shotgun (WGS) entry which is preliminary data.</text>
</comment>
<sequence length="195" mass="20764">MSKPHFPPALPAPAAVPGIKGEENGCLLLPTYSVPGSMLCVIYHLDNPMGKMSSSPLSKKRRVSGPDPKPGSNCSPAQSVLSEVPSVPTNGMAKNGSEADIDEGLYSRQLYVLGHEAMKRLQTSSVLVSGLRGLGVEIAKNIILGGVKAVTLHDQGTAQWADLSSQFYLREEDIGKNRAEVSQPRLAELNSYVPV</sequence>
<gene>
    <name evidence="4" type="ORF">CK820_G0043859</name>
</gene>
<evidence type="ECO:0000259" key="3">
    <source>
        <dbReference type="Pfam" id="PF00899"/>
    </source>
</evidence>
<dbReference type="InterPro" id="IPR000594">
    <property type="entry name" value="ThiF_NAD_FAD-bd"/>
</dbReference>
<dbReference type="SUPFAM" id="SSF69572">
    <property type="entry name" value="Activating enzymes of the ubiquitin-like proteins"/>
    <property type="match status" value="1"/>
</dbReference>
<dbReference type="InterPro" id="IPR035985">
    <property type="entry name" value="Ubiquitin-activating_enz"/>
</dbReference>
<dbReference type="Proteomes" id="UP000236370">
    <property type="component" value="Unassembled WGS sequence"/>
</dbReference>
<comment type="similarity">
    <text evidence="1">Belongs to the ubiquitin-activating E1 family.</text>
</comment>
<proteinExistence type="inferred from homology"/>
<name>A0A2J8JWU2_PANTR</name>
<dbReference type="Gene3D" id="3.40.50.720">
    <property type="entry name" value="NAD(P)-binding Rossmann-like Domain"/>
    <property type="match status" value="1"/>
</dbReference>
<protein>
    <submittedName>
        <fullName evidence="4">UBA1 isoform 5</fullName>
    </submittedName>
</protein>
<feature type="compositionally biased region" description="Polar residues" evidence="2">
    <location>
        <begin position="72"/>
        <end position="81"/>
    </location>
</feature>
<feature type="non-terminal residue" evidence="4">
    <location>
        <position position="195"/>
    </location>
</feature>
<dbReference type="AlphaFoldDB" id="A0A2J8JWU2"/>
<dbReference type="PANTHER" id="PTHR10953:SF162">
    <property type="entry name" value="SUMO-ACTIVATING ENZYME SUBUNIT 1"/>
    <property type="match status" value="1"/>
</dbReference>
<dbReference type="PANTHER" id="PTHR10953">
    <property type="entry name" value="UBIQUITIN-ACTIVATING ENZYME E1"/>
    <property type="match status" value="1"/>
</dbReference>
<organism evidence="4 5">
    <name type="scientific">Pan troglodytes</name>
    <name type="common">Chimpanzee</name>
    <dbReference type="NCBI Taxonomy" id="9598"/>
    <lineage>
        <taxon>Eukaryota</taxon>
        <taxon>Metazoa</taxon>
        <taxon>Chordata</taxon>
        <taxon>Craniata</taxon>
        <taxon>Vertebrata</taxon>
        <taxon>Euteleostomi</taxon>
        <taxon>Mammalia</taxon>
        <taxon>Eutheria</taxon>
        <taxon>Euarchontoglires</taxon>
        <taxon>Primates</taxon>
        <taxon>Haplorrhini</taxon>
        <taxon>Catarrhini</taxon>
        <taxon>Hominidae</taxon>
        <taxon>Pan</taxon>
    </lineage>
</organism>
<reference evidence="4 5" key="1">
    <citation type="submission" date="2017-12" db="EMBL/GenBank/DDBJ databases">
        <title>High-resolution comparative analysis of great ape genomes.</title>
        <authorList>
            <person name="Pollen A."/>
            <person name="Hastie A."/>
            <person name="Hormozdiari F."/>
            <person name="Dougherty M."/>
            <person name="Liu R."/>
            <person name="Chaisson M."/>
            <person name="Hoppe E."/>
            <person name="Hill C."/>
            <person name="Pang A."/>
            <person name="Hillier L."/>
            <person name="Baker C."/>
            <person name="Armstrong J."/>
            <person name="Shendure J."/>
            <person name="Paten B."/>
            <person name="Wilson R."/>
            <person name="Chao H."/>
            <person name="Schneider V."/>
            <person name="Ventura M."/>
            <person name="Kronenberg Z."/>
            <person name="Murali S."/>
            <person name="Gordon D."/>
            <person name="Cantsilieris S."/>
            <person name="Munson K."/>
            <person name="Nelson B."/>
            <person name="Raja A."/>
            <person name="Underwood J."/>
            <person name="Diekhans M."/>
            <person name="Fiddes I."/>
            <person name="Haussler D."/>
            <person name="Eichler E."/>
        </authorList>
    </citation>
    <scope>NUCLEOTIDE SEQUENCE [LARGE SCALE GENOMIC DNA]</scope>
    <source>
        <strain evidence="4">Yerkes chimp pedigree #C0471</strain>
    </source>
</reference>
<evidence type="ECO:0000256" key="2">
    <source>
        <dbReference type="SAM" id="MobiDB-lite"/>
    </source>
</evidence>
<evidence type="ECO:0000313" key="5">
    <source>
        <dbReference type="Proteomes" id="UP000236370"/>
    </source>
</evidence>
<evidence type="ECO:0000256" key="1">
    <source>
        <dbReference type="ARBA" id="ARBA00005673"/>
    </source>
</evidence>
<feature type="region of interest" description="Disordered" evidence="2">
    <location>
        <begin position="52"/>
        <end position="97"/>
    </location>
</feature>
<accession>A0A2J8JWU2</accession>
<dbReference type="GO" id="GO:0008641">
    <property type="term" value="F:ubiquitin-like modifier activating enzyme activity"/>
    <property type="evidence" value="ECO:0007669"/>
    <property type="project" value="InterPro"/>
</dbReference>
<evidence type="ECO:0000313" key="4">
    <source>
        <dbReference type="EMBL" id="PNI27231.1"/>
    </source>
</evidence>